<dbReference type="InParanoid" id="A0A0C3GI45"/>
<dbReference type="Proteomes" id="UP000054166">
    <property type="component" value="Unassembled WGS sequence"/>
</dbReference>
<dbReference type="OrthoDB" id="2393824at2759"/>
<organism evidence="1 2">
    <name type="scientific">Piloderma croceum (strain F 1598)</name>
    <dbReference type="NCBI Taxonomy" id="765440"/>
    <lineage>
        <taxon>Eukaryota</taxon>
        <taxon>Fungi</taxon>
        <taxon>Dikarya</taxon>
        <taxon>Basidiomycota</taxon>
        <taxon>Agaricomycotina</taxon>
        <taxon>Agaricomycetes</taxon>
        <taxon>Agaricomycetidae</taxon>
        <taxon>Atheliales</taxon>
        <taxon>Atheliaceae</taxon>
        <taxon>Piloderma</taxon>
    </lineage>
</organism>
<evidence type="ECO:0000313" key="1">
    <source>
        <dbReference type="EMBL" id="KIM91319.1"/>
    </source>
</evidence>
<dbReference type="HOGENOM" id="CLU_630227_0_0_1"/>
<proteinExistence type="predicted"/>
<dbReference type="EMBL" id="KN832971">
    <property type="protein sequence ID" value="KIM91319.1"/>
    <property type="molecule type" value="Genomic_DNA"/>
</dbReference>
<keyword evidence="2" id="KW-1185">Reference proteome</keyword>
<protein>
    <submittedName>
        <fullName evidence="1">Uncharacterized protein</fullName>
    </submittedName>
</protein>
<dbReference type="AlphaFoldDB" id="A0A0C3GI45"/>
<gene>
    <name evidence="1" type="ORF">PILCRDRAFT_83621</name>
</gene>
<name>A0A0C3GI45_PILCF</name>
<evidence type="ECO:0000313" key="2">
    <source>
        <dbReference type="Proteomes" id="UP000054166"/>
    </source>
</evidence>
<accession>A0A0C3GI45</accession>
<reference evidence="2" key="2">
    <citation type="submission" date="2015-01" db="EMBL/GenBank/DDBJ databases">
        <title>Evolutionary Origins and Diversification of the Mycorrhizal Mutualists.</title>
        <authorList>
            <consortium name="DOE Joint Genome Institute"/>
            <consortium name="Mycorrhizal Genomics Consortium"/>
            <person name="Kohler A."/>
            <person name="Kuo A."/>
            <person name="Nagy L.G."/>
            <person name="Floudas D."/>
            <person name="Copeland A."/>
            <person name="Barry K.W."/>
            <person name="Cichocki N."/>
            <person name="Veneault-Fourrey C."/>
            <person name="LaButti K."/>
            <person name="Lindquist E.A."/>
            <person name="Lipzen A."/>
            <person name="Lundell T."/>
            <person name="Morin E."/>
            <person name="Murat C."/>
            <person name="Riley R."/>
            <person name="Ohm R."/>
            <person name="Sun H."/>
            <person name="Tunlid A."/>
            <person name="Henrissat B."/>
            <person name="Grigoriev I.V."/>
            <person name="Hibbett D.S."/>
            <person name="Martin F."/>
        </authorList>
    </citation>
    <scope>NUCLEOTIDE SEQUENCE [LARGE SCALE GENOMIC DNA]</scope>
    <source>
        <strain evidence="2">F 1598</strain>
    </source>
</reference>
<reference evidence="1 2" key="1">
    <citation type="submission" date="2014-04" db="EMBL/GenBank/DDBJ databases">
        <authorList>
            <consortium name="DOE Joint Genome Institute"/>
            <person name="Kuo A."/>
            <person name="Tarkka M."/>
            <person name="Buscot F."/>
            <person name="Kohler A."/>
            <person name="Nagy L.G."/>
            <person name="Floudas D."/>
            <person name="Copeland A."/>
            <person name="Barry K.W."/>
            <person name="Cichocki N."/>
            <person name="Veneault-Fourrey C."/>
            <person name="LaButti K."/>
            <person name="Lindquist E.A."/>
            <person name="Lipzen A."/>
            <person name="Lundell T."/>
            <person name="Morin E."/>
            <person name="Murat C."/>
            <person name="Sun H."/>
            <person name="Tunlid A."/>
            <person name="Henrissat B."/>
            <person name="Grigoriev I.V."/>
            <person name="Hibbett D.S."/>
            <person name="Martin F."/>
            <person name="Nordberg H.P."/>
            <person name="Cantor M.N."/>
            <person name="Hua S.X."/>
        </authorList>
    </citation>
    <scope>NUCLEOTIDE SEQUENCE [LARGE SCALE GENOMIC DNA]</scope>
    <source>
        <strain evidence="1 2">F 1598</strain>
    </source>
</reference>
<sequence length="435" mass="48722">MFDTWLKMEPFLKRYVPASILKSHSGYRLQQRIREYLQGRFRFSASYLEYFLRNGLESPQKLLNEYINAHTTCPPGDTGDSFTSYERGLHIQVQITGFEWDRLQLDSHALQEAARIVQSHLINGQSPTFGPVTARLVEYGIARLREGHKGQIVEPLAFLSLMKWLENQNHLNLEANIRLRLGFQASRGDAYEELIILYLLRMLRYPVPFSTIFDFHSTPVWENDMAHIVGRLDGNDVPVDVLGDAPQNPGLAVVPAVLVTSHLFGPDVMIRCSSSPSDSTVTSTVLLMGQFKSFTDGNKESLDAGTISHGLTSLNRGHWFKQTPSHQRQKLINAIEKHRILRFVGGYPLPPDLNLTAASVSQAIEALGPNVTLASIKLDAFKAHFISEGEARNVLAPMEHALARKREASKMGIDDIKDSASATAMPAKKLHKKKV</sequence>